<dbReference type="PANTHER" id="PTHR46817:SF1">
    <property type="entry name" value="SAC DOMAIN-CONTAINING PROTEIN"/>
    <property type="match status" value="1"/>
</dbReference>
<dbReference type="EMBL" id="JAPDFW010000114">
    <property type="protein sequence ID" value="KAJ5068749.1"/>
    <property type="molecule type" value="Genomic_DNA"/>
</dbReference>
<gene>
    <name evidence="3" type="ORF">M0811_02692</name>
</gene>
<dbReference type="Pfam" id="PF02383">
    <property type="entry name" value="Syja_N"/>
    <property type="match status" value="1"/>
</dbReference>
<reference evidence="3" key="1">
    <citation type="submission" date="2022-10" db="EMBL/GenBank/DDBJ databases">
        <title>Novel sulphate-reducing endosymbionts in the free-living metamonad Anaeramoeba.</title>
        <authorList>
            <person name="Jerlstrom-Hultqvist J."/>
            <person name="Cepicka I."/>
            <person name="Gallot-Lavallee L."/>
            <person name="Salas-Leiva D."/>
            <person name="Curtis B.A."/>
            <person name="Zahonova K."/>
            <person name="Pipaliya S."/>
            <person name="Dacks J."/>
            <person name="Roger A.J."/>
        </authorList>
    </citation>
    <scope>NUCLEOTIDE SEQUENCE</scope>
    <source>
        <strain evidence="3">BMAN</strain>
    </source>
</reference>
<evidence type="ECO:0000259" key="2">
    <source>
        <dbReference type="PROSITE" id="PS50275"/>
    </source>
</evidence>
<keyword evidence="4" id="KW-1185">Reference proteome</keyword>
<dbReference type="PROSITE" id="PS50275">
    <property type="entry name" value="SAC"/>
    <property type="match status" value="1"/>
</dbReference>
<evidence type="ECO:0000256" key="1">
    <source>
        <dbReference type="SAM" id="Phobius"/>
    </source>
</evidence>
<dbReference type="Pfam" id="PF24790">
    <property type="entry name" value="SAC9_GBDL_1st"/>
    <property type="match status" value="1"/>
</dbReference>
<feature type="transmembrane region" description="Helical" evidence="1">
    <location>
        <begin position="97"/>
        <end position="117"/>
    </location>
</feature>
<accession>A0A9Q0LAE1</accession>
<keyword evidence="1" id="KW-0812">Transmembrane</keyword>
<dbReference type="PANTHER" id="PTHR46817">
    <property type="entry name" value="PHOSPHOINOSITIDE PHOSPHATASE SAC9-RELATED"/>
    <property type="match status" value="1"/>
</dbReference>
<keyword evidence="1" id="KW-0472">Membrane</keyword>
<dbReference type="InterPro" id="IPR057555">
    <property type="entry name" value="SAC9_GBDL_1st"/>
</dbReference>
<protein>
    <submittedName>
        <fullName evidence="3">Phosphoinositide phosphatase sac9-related</fullName>
    </submittedName>
</protein>
<name>A0A9Q0LAE1_ANAIG</name>
<dbReference type="GO" id="GO:0016791">
    <property type="term" value="F:phosphatase activity"/>
    <property type="evidence" value="ECO:0007669"/>
    <property type="project" value="InterPro"/>
</dbReference>
<dbReference type="OrthoDB" id="405996at2759"/>
<feature type="domain" description="SAC" evidence="2">
    <location>
        <begin position="157"/>
        <end position="561"/>
    </location>
</feature>
<evidence type="ECO:0000313" key="4">
    <source>
        <dbReference type="Proteomes" id="UP001149090"/>
    </source>
</evidence>
<organism evidence="3 4">
    <name type="scientific">Anaeramoeba ignava</name>
    <name type="common">Anaerobic marine amoeba</name>
    <dbReference type="NCBI Taxonomy" id="1746090"/>
    <lineage>
        <taxon>Eukaryota</taxon>
        <taxon>Metamonada</taxon>
        <taxon>Anaeramoebidae</taxon>
        <taxon>Anaeramoeba</taxon>
    </lineage>
</organism>
<dbReference type="Proteomes" id="UP001149090">
    <property type="component" value="Unassembled WGS sequence"/>
</dbReference>
<dbReference type="Pfam" id="PF24789">
    <property type="entry name" value="SAC9_GBDL_2nd"/>
    <property type="match status" value="1"/>
</dbReference>
<sequence>MQYQNNNNNTNNNKNTWKTKRKTTHLIIQTTNNQFFIISSLSTRNDTQLFSIDPISGNLKFVGRENMDIFSSEEEAQNYLTFTNKLTIKQSTRAEALLGYVVIGSFGLILIATKVQLSAQLYGEHKIYTLISTNWIKVKLSYLQFDNQNVQKKIDKMMEFILDRVHFYSETYDITHPFPSSYDIDDYDPIFCWNMQFRKTFEELGLSRWCVVLLQGVAVGSFIPCFRNGILSKHSQEEINLVYFAKKTNLNPGTRYYARGLNDIGESGNEMECEIICFLNSIKVIKWFSYIYRTGTVPLRWKTSLKTKISKPKFVIKKNPFNKSELYFQRIMKRLETKNITCVNLLKSRPNNNENELNKYFQNIVEYVKDKIKINLSVINFDWSFQIKTQGKAIGIKRFWESIKKTIIDYDLNSGQIELVGKDDVDFDLVWKEILNGDGESIQFDFENQNLSNIEINSVFCPDGNYAITTLASKQKGVLRVNCADSLDRTNVATFFASIQILAEMCRRLGVGLTTKFEFEKWKALDLDLLDIKNHISSAILETLAQFFVRKGDVCSFLYTYSKAMQTSLIREFSPNISNAPNDSFIVLMRRYQNVAHDPTRQIQYELFLGLKKLEYFPHFSHFPNSFNRNILISSYPTWFLSHFDYEKIYPDQNGPLEQIIHDSSSVCYCDPHSQSINLQICLRKPSFITEICITIRNEIHSHPPSYMDIDVGNYINKMKNICRRQPIPKCKNGTKLYYKINLLNIQNENNKNNQNNNNEAFHQSFNLVDSNPKFKRLIFIKFFDTFQPNQKSKLAIGKIDVFGEIFEFQSPKKAQEILHDLYMNNYIERIHELIPPSNYFHDFLLFDKNRHSDSIKTLLINTFDNHKTSEKVLLNIEHIHNQAHTFEKKMDNEKESKIDNSLFEFDNENDYKFQNDILKEKNFDILFDEIEPESLDTNVSTSKQINEENENQFNFGDNLDNNNNNHHDLILNYLDSHSKKLISEEIIPIKKEEEENQENQFEQFLAKSSQENFLIQTKIYQQFVTNILQKFGNKNKIQLSFLNCLKLEVIRLAFQITVLQRNRLIKAIHPFSELEMKQFDIENYLNRKSYDDIYLQNEEQSNEYSNLFEKEKCSNTKCKNQKPTSIFQCKYCSKFYCNKCISKVKEHIIEYDPNRLFQVCKKCRGILTEINYYHSQFQKIKSQKNNHVKKRRNLMQFLASTTDKVDIPVWKGISQNSIRNLQKEFYKKKENIYNIYEKNNVEIISRYPRAFILTHVQTDENSLPIQSILFDLCGVENEYWFSSIGERKIEIMIGFECKSIIDTLYLDVDPLGYNSFDIPSISISCGSKFQDLFQIDKWNLESYLGNNEK</sequence>
<dbReference type="InterPro" id="IPR057553">
    <property type="entry name" value="SAC9_GBDL_2nd"/>
</dbReference>
<dbReference type="InterPro" id="IPR002013">
    <property type="entry name" value="SAC_dom"/>
</dbReference>
<proteinExistence type="predicted"/>
<keyword evidence="1" id="KW-1133">Transmembrane helix</keyword>
<evidence type="ECO:0000313" key="3">
    <source>
        <dbReference type="EMBL" id="KAJ5068749.1"/>
    </source>
</evidence>
<comment type="caution">
    <text evidence="3">The sequence shown here is derived from an EMBL/GenBank/DDBJ whole genome shotgun (WGS) entry which is preliminary data.</text>
</comment>